<dbReference type="GO" id="GO:0006520">
    <property type="term" value="P:amino acid metabolic process"/>
    <property type="evidence" value="ECO:0007669"/>
    <property type="project" value="InterPro"/>
</dbReference>
<dbReference type="AlphaFoldDB" id="A0A0R2H9F0"/>
<comment type="caution">
    <text evidence="8">The sequence shown here is derived from an EMBL/GenBank/DDBJ whole genome shotgun (WGS) entry which is preliminary data.</text>
</comment>
<dbReference type="Proteomes" id="UP000051992">
    <property type="component" value="Unassembled WGS sequence"/>
</dbReference>
<evidence type="ECO:0000256" key="4">
    <source>
        <dbReference type="ARBA" id="ARBA00022679"/>
    </source>
</evidence>
<dbReference type="InterPro" id="IPR015422">
    <property type="entry name" value="PyrdxlP-dep_Trfase_small"/>
</dbReference>
<evidence type="ECO:0000256" key="3">
    <source>
        <dbReference type="ARBA" id="ARBA00022576"/>
    </source>
</evidence>
<dbReference type="InterPro" id="IPR015424">
    <property type="entry name" value="PyrdxlP-dep_Trfase"/>
</dbReference>
<keyword evidence="4 6" id="KW-0808">Transferase</keyword>
<dbReference type="InterPro" id="IPR004839">
    <property type="entry name" value="Aminotransferase_I/II_large"/>
</dbReference>
<protein>
    <recommendedName>
        <fullName evidence="6">Aminotransferase</fullName>
        <ecNumber evidence="6">2.6.1.-</ecNumber>
    </recommendedName>
</protein>
<keyword evidence="3 6" id="KW-0032">Aminotransferase</keyword>
<dbReference type="OrthoDB" id="9802328at2"/>
<dbReference type="RefSeq" id="WP_057744401.1">
    <property type="nucleotide sequence ID" value="NZ_BJLU01000003.1"/>
</dbReference>
<evidence type="ECO:0000313" key="8">
    <source>
        <dbReference type="EMBL" id="KRN47173.1"/>
    </source>
</evidence>
<dbReference type="GO" id="GO:0030170">
    <property type="term" value="F:pyridoxal phosphate binding"/>
    <property type="evidence" value="ECO:0007669"/>
    <property type="project" value="InterPro"/>
</dbReference>
<proteinExistence type="inferred from homology"/>
<dbReference type="Pfam" id="PF00155">
    <property type="entry name" value="Aminotran_1_2"/>
    <property type="match status" value="1"/>
</dbReference>
<dbReference type="Gene3D" id="3.90.1150.10">
    <property type="entry name" value="Aspartate Aminotransferase, domain 1"/>
    <property type="match status" value="1"/>
</dbReference>
<accession>A0A0R2H9F0</accession>
<comment type="similarity">
    <text evidence="2 6">Belongs to the class-I pyridoxal-phosphate-dependent aminotransferase family.</text>
</comment>
<dbReference type="CDD" id="cd00609">
    <property type="entry name" value="AAT_like"/>
    <property type="match status" value="1"/>
</dbReference>
<evidence type="ECO:0000256" key="5">
    <source>
        <dbReference type="ARBA" id="ARBA00022898"/>
    </source>
</evidence>
<dbReference type="PANTHER" id="PTHR46383">
    <property type="entry name" value="ASPARTATE AMINOTRANSFERASE"/>
    <property type="match status" value="1"/>
</dbReference>
<dbReference type="EMBL" id="JQBM01000001">
    <property type="protein sequence ID" value="KRN47173.1"/>
    <property type="molecule type" value="Genomic_DNA"/>
</dbReference>
<dbReference type="SUPFAM" id="SSF53383">
    <property type="entry name" value="PLP-dependent transferases"/>
    <property type="match status" value="1"/>
</dbReference>
<dbReference type="PANTHER" id="PTHR46383:SF4">
    <property type="entry name" value="AMINOTRANSFERASE"/>
    <property type="match status" value="1"/>
</dbReference>
<evidence type="ECO:0000313" key="9">
    <source>
        <dbReference type="Proteomes" id="UP000051992"/>
    </source>
</evidence>
<evidence type="ECO:0000259" key="7">
    <source>
        <dbReference type="Pfam" id="PF00155"/>
    </source>
</evidence>
<keyword evidence="5" id="KW-0663">Pyridoxal phosphate</keyword>
<dbReference type="EC" id="2.6.1.-" evidence="6"/>
<dbReference type="InterPro" id="IPR015421">
    <property type="entry name" value="PyrdxlP-dep_Trfase_major"/>
</dbReference>
<reference evidence="8 9" key="1">
    <citation type="journal article" date="2015" name="Genome Announc.">
        <title>Expanding the biotechnology potential of lactobacilli through comparative genomics of 213 strains and associated genera.</title>
        <authorList>
            <person name="Sun Z."/>
            <person name="Harris H.M."/>
            <person name="McCann A."/>
            <person name="Guo C."/>
            <person name="Argimon S."/>
            <person name="Zhang W."/>
            <person name="Yang X."/>
            <person name="Jeffery I.B."/>
            <person name="Cooney J.C."/>
            <person name="Kagawa T.F."/>
            <person name="Liu W."/>
            <person name="Song Y."/>
            <person name="Salvetti E."/>
            <person name="Wrobel A."/>
            <person name="Rasinkangas P."/>
            <person name="Parkhill J."/>
            <person name="Rea M.C."/>
            <person name="O'Sullivan O."/>
            <person name="Ritari J."/>
            <person name="Douillard F.P."/>
            <person name="Paul Ross R."/>
            <person name="Yang R."/>
            <person name="Briner A.E."/>
            <person name="Felis G.E."/>
            <person name="de Vos W.M."/>
            <person name="Barrangou R."/>
            <person name="Klaenhammer T.R."/>
            <person name="Caufield P.W."/>
            <person name="Cui Y."/>
            <person name="Zhang H."/>
            <person name="O'Toole P.W."/>
        </authorList>
    </citation>
    <scope>NUCLEOTIDE SEQUENCE [LARGE SCALE GENOMIC DNA]</scope>
    <source>
        <strain evidence="8 9">DSM 20410</strain>
    </source>
</reference>
<keyword evidence="9" id="KW-1185">Reference proteome</keyword>
<gene>
    <name evidence="8" type="ORF">IV50_GL000445</name>
</gene>
<evidence type="ECO:0000256" key="1">
    <source>
        <dbReference type="ARBA" id="ARBA00001933"/>
    </source>
</evidence>
<dbReference type="InterPro" id="IPR004838">
    <property type="entry name" value="NHTrfase_class1_PyrdxlP-BS"/>
</dbReference>
<name>A0A0R2H9F0_WEIVI</name>
<dbReference type="PATRIC" id="fig|1629.5.peg.449"/>
<organism evidence="8 9">
    <name type="scientific">Weissella viridescens</name>
    <name type="common">Lactobacillus viridescens</name>
    <dbReference type="NCBI Taxonomy" id="1629"/>
    <lineage>
        <taxon>Bacteria</taxon>
        <taxon>Bacillati</taxon>
        <taxon>Bacillota</taxon>
        <taxon>Bacilli</taxon>
        <taxon>Lactobacillales</taxon>
        <taxon>Lactobacillaceae</taxon>
        <taxon>Weissella</taxon>
    </lineage>
</organism>
<dbReference type="GO" id="GO:0008483">
    <property type="term" value="F:transaminase activity"/>
    <property type="evidence" value="ECO:0007669"/>
    <property type="project" value="UniProtKB-KW"/>
</dbReference>
<dbReference type="PROSITE" id="PS00105">
    <property type="entry name" value="AA_TRANSFER_CLASS_1"/>
    <property type="match status" value="1"/>
</dbReference>
<dbReference type="Gene3D" id="3.40.640.10">
    <property type="entry name" value="Type I PLP-dependent aspartate aminotransferase-like (Major domain)"/>
    <property type="match status" value="1"/>
</dbReference>
<comment type="cofactor">
    <cofactor evidence="1 6">
        <name>pyridoxal 5'-phosphate</name>
        <dbReference type="ChEBI" id="CHEBI:597326"/>
    </cofactor>
</comment>
<dbReference type="InterPro" id="IPR050596">
    <property type="entry name" value="AspAT/PAT-like"/>
</dbReference>
<sequence length="398" mass="44460">MSNAEFVQPLSDTVMNMTEDKLTDFQKLVSGIPDLIRLTFGEPGFNVDQRIKDRMIQSINENNSHYAISQGEPELRQAALDYFKEKYDLPYTDIDNVIVTQGVSEGINAVFMTLLNPGDGLIMPEPVYSAYYPALDLAHGKLVSINTRPDDFKVTPESVETAIANADVPVKAILLNYPNNPTGVTYSLEELEALAAVFKKHKLWVISDEIYSELTYDQAHISLATLIPEQTIVLNGLSKSHAMTGYRIGFIFGEKTLIEEAQKVHETLTFALPKVIQDGAATALTDAKDAPNEMKAIYKRRRDWLVPELEKMGFILDKPTGAFYIFAKIPLDMGDDGYAFAKNLAFNGKVAVIPGESFSSATKDYIRISYAASDETLHTAIERMQAYLTTRRNETMER</sequence>
<evidence type="ECO:0000256" key="2">
    <source>
        <dbReference type="ARBA" id="ARBA00007441"/>
    </source>
</evidence>
<evidence type="ECO:0000256" key="6">
    <source>
        <dbReference type="RuleBase" id="RU000481"/>
    </source>
</evidence>
<feature type="domain" description="Aminotransferase class I/classII large" evidence="7">
    <location>
        <begin position="34"/>
        <end position="383"/>
    </location>
</feature>